<dbReference type="KEGG" id="xbv:XBW1_3235"/>
<dbReference type="Pfam" id="PF11195">
    <property type="entry name" value="Tad2-like"/>
    <property type="match status" value="1"/>
</dbReference>
<dbReference type="Pfam" id="PF25136">
    <property type="entry name" value="DUF7823"/>
    <property type="match status" value="1"/>
</dbReference>
<evidence type="ECO:0000259" key="2">
    <source>
        <dbReference type="Pfam" id="PF25136"/>
    </source>
</evidence>
<sequence length="261" mass="29328">MSEVNKPENDNADLKCPFDPEQYKAKVTVSYKIDNDIAAPIGSLPWALIQVYTGKLVNRSVWNASNEYIQLTAKNDGSTPIHIEKHDQQSFPYAWEPTPEDLMACDWELVKSNCMLEFDLKIGTGTWGGSDQDWGYLADNELKPGNEVPFGTLTNFQNETDIIKFSYFVWYGGGGSQFISIRASSDNNQGGYQKIVELFKKELTVTVDGTPYHLGSSADSYLPGKKQYEFAGQYNNTEAQKLGALLKQNVGNTLHFCFNWK</sequence>
<dbReference type="InterPro" id="IPR021361">
    <property type="entry name" value="Tad2-like_dom"/>
</dbReference>
<protein>
    <recommendedName>
        <fullName evidence="5">DUF2829 domain-containing protein</fullName>
    </recommendedName>
</protein>
<name>A0A0B6X9M6_XENBV</name>
<evidence type="ECO:0000313" key="3">
    <source>
        <dbReference type="EMBL" id="CDM90592.1"/>
    </source>
</evidence>
<evidence type="ECO:0000259" key="1">
    <source>
        <dbReference type="Pfam" id="PF11195"/>
    </source>
</evidence>
<reference evidence="3 4" key="1">
    <citation type="submission" date="2014-02" db="EMBL/GenBank/DDBJ databases">
        <authorList>
            <person name="Genoscope - CEA"/>
        </authorList>
    </citation>
    <scope>NUCLEOTIDE SEQUENCE [LARGE SCALE GENOMIC DNA]</scope>
    <source>
        <strain evidence="3 4">CS03</strain>
    </source>
</reference>
<gene>
    <name evidence="3" type="ORF">XBW1_3235</name>
</gene>
<accession>A0A0B6X9M6</accession>
<feature type="domain" description="DUF7823" evidence="2">
    <location>
        <begin position="147"/>
        <end position="261"/>
    </location>
</feature>
<evidence type="ECO:0000313" key="4">
    <source>
        <dbReference type="Proteomes" id="UP000032930"/>
    </source>
</evidence>
<proteinExistence type="predicted"/>
<dbReference type="RefSeq" id="WP_065814053.1">
    <property type="nucleotide sequence ID" value="NZ_CAWMEF010000001.1"/>
</dbReference>
<organism evidence="3 4">
    <name type="scientific">Xenorhabdus bovienii</name>
    <name type="common">Xenorhabdus nematophila subsp. bovienii</name>
    <dbReference type="NCBI Taxonomy" id="40576"/>
    <lineage>
        <taxon>Bacteria</taxon>
        <taxon>Pseudomonadati</taxon>
        <taxon>Pseudomonadota</taxon>
        <taxon>Gammaproteobacteria</taxon>
        <taxon>Enterobacterales</taxon>
        <taxon>Morganellaceae</taxon>
        <taxon>Xenorhabdus</taxon>
    </lineage>
</organism>
<dbReference type="EMBL" id="FO818637">
    <property type="protein sequence ID" value="CDM90592.1"/>
    <property type="molecule type" value="Genomic_DNA"/>
</dbReference>
<dbReference type="AlphaFoldDB" id="A0A0B6X9M6"/>
<evidence type="ECO:0008006" key="5">
    <source>
        <dbReference type="Google" id="ProtNLM"/>
    </source>
</evidence>
<dbReference type="Proteomes" id="UP000032930">
    <property type="component" value="Chromosome"/>
</dbReference>
<feature type="domain" description="Thoeris anti-defense 2-like" evidence="1">
    <location>
        <begin position="44"/>
        <end position="110"/>
    </location>
</feature>
<dbReference type="InterPro" id="IPR056725">
    <property type="entry name" value="DUF7823"/>
</dbReference>